<name>A0A2G5B469_COERN</name>
<evidence type="ECO:0000256" key="2">
    <source>
        <dbReference type="SAM" id="SignalP"/>
    </source>
</evidence>
<gene>
    <name evidence="3" type="ORF">COEREDRAFT_83274</name>
</gene>
<accession>A0A2G5B469</accession>
<sequence>MKLLLPGILLTALAACATATADASDQGIQAAPHKALVRRQGLLDVASVLADDSPPSTNKEQEDQEDQDAESPTPDNNDDDKNTSKEPVNDTEPSESPSSTKQTTSSSSSSPSSAEDDKTDDDKPDKPSSSESDDVDTTKSSSKPTPTGEACPKDGEKRCASSGNGYQECQDGVWSDQSCGGSDVCGKDEDGGVACMDKDQATMSRESCSKKGEQRCEASDDTKYQTCDGKHWQTFSCEKGKCNMDGNKVVCGDVDGDGGGSITYTMHEPTAFVPPTNIASPLRAAFGTAAAAFVLAAALSSVGI</sequence>
<feature type="signal peptide" evidence="2">
    <location>
        <begin position="1"/>
        <end position="19"/>
    </location>
</feature>
<keyword evidence="2" id="KW-0732">Signal</keyword>
<dbReference type="EMBL" id="KZ303527">
    <property type="protein sequence ID" value="PIA13796.1"/>
    <property type="molecule type" value="Genomic_DNA"/>
</dbReference>
<feature type="region of interest" description="Disordered" evidence="1">
    <location>
        <begin position="46"/>
        <end position="157"/>
    </location>
</feature>
<proteinExistence type="predicted"/>
<protein>
    <submittedName>
        <fullName evidence="3">Uncharacterized protein</fullName>
    </submittedName>
</protein>
<reference evidence="3 4" key="1">
    <citation type="journal article" date="2015" name="Genome Biol. Evol.">
        <title>Phylogenomic analyses indicate that early fungi evolved digesting cell walls of algal ancestors of land plants.</title>
        <authorList>
            <person name="Chang Y."/>
            <person name="Wang S."/>
            <person name="Sekimoto S."/>
            <person name="Aerts A.L."/>
            <person name="Choi C."/>
            <person name="Clum A."/>
            <person name="LaButti K.M."/>
            <person name="Lindquist E.A."/>
            <person name="Yee Ngan C."/>
            <person name="Ohm R.A."/>
            <person name="Salamov A.A."/>
            <person name="Grigoriev I.V."/>
            <person name="Spatafora J.W."/>
            <person name="Berbee M.L."/>
        </authorList>
    </citation>
    <scope>NUCLEOTIDE SEQUENCE [LARGE SCALE GENOMIC DNA]</scope>
    <source>
        <strain evidence="3 4">NRRL 1564</strain>
    </source>
</reference>
<dbReference type="Proteomes" id="UP000242474">
    <property type="component" value="Unassembled WGS sequence"/>
</dbReference>
<evidence type="ECO:0000313" key="3">
    <source>
        <dbReference type="EMBL" id="PIA13796.1"/>
    </source>
</evidence>
<organism evidence="3 4">
    <name type="scientific">Coemansia reversa (strain ATCC 12441 / NRRL 1564)</name>
    <dbReference type="NCBI Taxonomy" id="763665"/>
    <lineage>
        <taxon>Eukaryota</taxon>
        <taxon>Fungi</taxon>
        <taxon>Fungi incertae sedis</taxon>
        <taxon>Zoopagomycota</taxon>
        <taxon>Kickxellomycotina</taxon>
        <taxon>Kickxellomycetes</taxon>
        <taxon>Kickxellales</taxon>
        <taxon>Kickxellaceae</taxon>
        <taxon>Coemansia</taxon>
    </lineage>
</organism>
<evidence type="ECO:0000313" key="4">
    <source>
        <dbReference type="Proteomes" id="UP000242474"/>
    </source>
</evidence>
<evidence type="ECO:0000256" key="1">
    <source>
        <dbReference type="SAM" id="MobiDB-lite"/>
    </source>
</evidence>
<feature type="compositionally biased region" description="Low complexity" evidence="1">
    <location>
        <begin position="94"/>
        <end position="113"/>
    </location>
</feature>
<feature type="compositionally biased region" description="Basic and acidic residues" evidence="1">
    <location>
        <begin position="79"/>
        <end position="88"/>
    </location>
</feature>
<feature type="compositionally biased region" description="Low complexity" evidence="1">
    <location>
        <begin position="138"/>
        <end position="147"/>
    </location>
</feature>
<feature type="chain" id="PRO_5013767726" evidence="2">
    <location>
        <begin position="20"/>
        <end position="304"/>
    </location>
</feature>
<dbReference type="PROSITE" id="PS51257">
    <property type="entry name" value="PROKAR_LIPOPROTEIN"/>
    <property type="match status" value="1"/>
</dbReference>
<dbReference type="STRING" id="763665.A0A2G5B469"/>
<dbReference type="AlphaFoldDB" id="A0A2G5B469"/>
<keyword evidence="4" id="KW-1185">Reference proteome</keyword>
<dbReference type="OrthoDB" id="5582879at2759"/>